<feature type="domain" description="Pyrrolo-quinoline quinone repeat" evidence="2">
    <location>
        <begin position="233"/>
        <end position="282"/>
    </location>
</feature>
<dbReference type="InterPro" id="IPR011047">
    <property type="entry name" value="Quinoprotein_ADH-like_sf"/>
</dbReference>
<evidence type="ECO:0000256" key="1">
    <source>
        <dbReference type="SAM" id="MobiDB-lite"/>
    </source>
</evidence>
<dbReference type="PANTHER" id="PTHR34512">
    <property type="entry name" value="CELL SURFACE PROTEIN"/>
    <property type="match status" value="1"/>
</dbReference>
<feature type="compositionally biased region" description="Polar residues" evidence="1">
    <location>
        <begin position="35"/>
        <end position="44"/>
    </location>
</feature>
<dbReference type="InterPro" id="IPR015943">
    <property type="entry name" value="WD40/YVTN_repeat-like_dom_sf"/>
</dbReference>
<dbReference type="Gene3D" id="2.130.10.10">
    <property type="entry name" value="YVTN repeat-like/Quinoprotein amine dehydrogenase"/>
    <property type="match status" value="2"/>
</dbReference>
<evidence type="ECO:0000313" key="3">
    <source>
        <dbReference type="EMBL" id="TWT71530.1"/>
    </source>
</evidence>
<dbReference type="AlphaFoldDB" id="A0A5C5Y882"/>
<dbReference type="Pfam" id="PF13360">
    <property type="entry name" value="PQQ_2"/>
    <property type="match status" value="3"/>
</dbReference>
<evidence type="ECO:0000313" key="4">
    <source>
        <dbReference type="Proteomes" id="UP000317238"/>
    </source>
</evidence>
<name>A0A5C5Y882_9PLAN</name>
<comment type="caution">
    <text evidence="3">The sequence shown here is derived from an EMBL/GenBank/DDBJ whole genome shotgun (WGS) entry which is preliminary data.</text>
</comment>
<dbReference type="Gene3D" id="2.40.10.480">
    <property type="match status" value="1"/>
</dbReference>
<protein>
    <submittedName>
        <fullName evidence="3">Outer membrane biogenesis protein BamB</fullName>
    </submittedName>
</protein>
<gene>
    <name evidence="3" type="ORF">Pan14r_38400</name>
</gene>
<feature type="domain" description="Pyrrolo-quinoline quinone repeat" evidence="2">
    <location>
        <begin position="46"/>
        <end position="164"/>
    </location>
</feature>
<dbReference type="PANTHER" id="PTHR34512:SF30">
    <property type="entry name" value="OUTER MEMBRANE PROTEIN ASSEMBLY FACTOR BAMB"/>
    <property type="match status" value="1"/>
</dbReference>
<dbReference type="EMBL" id="SJPL01000001">
    <property type="protein sequence ID" value="TWT71530.1"/>
    <property type="molecule type" value="Genomic_DNA"/>
</dbReference>
<feature type="compositionally biased region" description="Polar residues" evidence="1">
    <location>
        <begin position="1"/>
        <end position="20"/>
    </location>
</feature>
<feature type="domain" description="Pyrrolo-quinoline quinone repeat" evidence="2">
    <location>
        <begin position="289"/>
        <end position="361"/>
    </location>
</feature>
<sequence length="407" mass="44425">MRAQDSGSADPNGHESTPNELKNDWPAFRGFRSNGHASNATPPTTWSVKTGKNIIWKTAISKHGMSSPVVWQDRVYLTSADDQSRDVFCFDASDGDLLWTHSVSDLPGAPAEGVLPRVLDETGYAAPSMATNGHEIAAIFATGELVCLSREGKRIWAKQLEVPKNHYGHASSLICTEQLLFVQYDQQKGSKLFAFKMATGEPIWETARDEMAWSSPILIKNKGRSELVLTDSKYVASYDPKTGKRLWRVECFSGEVASSAAFAGGLLFVANEGAAASALDASVHTDSPKTIWQWDGDLPDAASPVANEQYLIVPTAFGVLSCLDTKTGKVHWEHVFDLGFNSSPLLVDDRVYISDLAGDTHVFKLGEKFESIGSGDVQEPVYATPAFVGERIYIRGLYHLFCVGKSP</sequence>
<dbReference type="InterPro" id="IPR002372">
    <property type="entry name" value="PQQ_rpt_dom"/>
</dbReference>
<organism evidence="3 4">
    <name type="scientific">Crateriforma conspicua</name>
    <dbReference type="NCBI Taxonomy" id="2527996"/>
    <lineage>
        <taxon>Bacteria</taxon>
        <taxon>Pseudomonadati</taxon>
        <taxon>Planctomycetota</taxon>
        <taxon>Planctomycetia</taxon>
        <taxon>Planctomycetales</taxon>
        <taxon>Planctomycetaceae</taxon>
        <taxon>Crateriforma</taxon>
    </lineage>
</organism>
<dbReference type="SUPFAM" id="SSF50998">
    <property type="entry name" value="Quinoprotein alcohol dehydrogenase-like"/>
    <property type="match status" value="1"/>
</dbReference>
<reference evidence="3 4" key="1">
    <citation type="submission" date="2019-02" db="EMBL/GenBank/DDBJ databases">
        <title>Deep-cultivation of Planctomycetes and their phenomic and genomic characterization uncovers novel biology.</title>
        <authorList>
            <person name="Wiegand S."/>
            <person name="Jogler M."/>
            <person name="Boedeker C."/>
            <person name="Pinto D."/>
            <person name="Vollmers J."/>
            <person name="Rivas-Marin E."/>
            <person name="Kohn T."/>
            <person name="Peeters S.H."/>
            <person name="Heuer A."/>
            <person name="Rast P."/>
            <person name="Oberbeckmann S."/>
            <person name="Bunk B."/>
            <person name="Jeske O."/>
            <person name="Meyerdierks A."/>
            <person name="Storesund J.E."/>
            <person name="Kallscheuer N."/>
            <person name="Luecker S."/>
            <person name="Lage O.M."/>
            <person name="Pohl T."/>
            <person name="Merkel B.J."/>
            <person name="Hornburger P."/>
            <person name="Mueller R.-W."/>
            <person name="Bruemmer F."/>
            <person name="Labrenz M."/>
            <person name="Spormann A.M."/>
            <person name="Op Den Camp H."/>
            <person name="Overmann J."/>
            <person name="Amann R."/>
            <person name="Jetten M.S.M."/>
            <person name="Mascher T."/>
            <person name="Medema M.H."/>
            <person name="Devos D.P."/>
            <person name="Kaster A.-K."/>
            <person name="Ovreas L."/>
            <person name="Rohde M."/>
            <person name="Galperin M.Y."/>
            <person name="Jogler C."/>
        </authorList>
    </citation>
    <scope>NUCLEOTIDE SEQUENCE [LARGE SCALE GENOMIC DNA]</scope>
    <source>
        <strain evidence="3 4">Pan14r</strain>
    </source>
</reference>
<dbReference type="Proteomes" id="UP000317238">
    <property type="component" value="Unassembled WGS sequence"/>
</dbReference>
<accession>A0A5C5Y882</accession>
<feature type="region of interest" description="Disordered" evidence="1">
    <location>
        <begin position="1"/>
        <end position="44"/>
    </location>
</feature>
<proteinExistence type="predicted"/>
<evidence type="ECO:0000259" key="2">
    <source>
        <dbReference type="Pfam" id="PF13360"/>
    </source>
</evidence>
<keyword evidence="4" id="KW-1185">Reference proteome</keyword>